<reference evidence="1 2" key="1">
    <citation type="journal article" date="2016" name="ISME J.">
        <title>Chasing the elusive Euryarchaeota class WSA2: genomes reveal a uniquely fastidious methyl-reducing methanogen.</title>
        <authorList>
            <person name="Nobu M.K."/>
            <person name="Narihiro T."/>
            <person name="Kuroda K."/>
            <person name="Mei R."/>
            <person name="Liu W.T."/>
        </authorList>
    </citation>
    <scope>NUCLEOTIDE SEQUENCE [LARGE SCALE GENOMIC DNA]</scope>
    <source>
        <strain evidence="1">U1lsi0528_Bin089</strain>
    </source>
</reference>
<dbReference type="EMBL" id="LNGD01000068">
    <property type="protein sequence ID" value="KYC51485.1"/>
    <property type="molecule type" value="Genomic_DNA"/>
</dbReference>
<gene>
    <name evidence="1" type="ORF">AMQ74_01139</name>
</gene>
<evidence type="ECO:0000313" key="1">
    <source>
        <dbReference type="EMBL" id="KYC51485.1"/>
    </source>
</evidence>
<dbReference type="AlphaFoldDB" id="A0A150J301"/>
<organism evidence="1 2">
    <name type="scientific">Candidatus Methanofastidiosum methylothiophilum</name>
    <dbReference type="NCBI Taxonomy" id="1705564"/>
    <lineage>
        <taxon>Archaea</taxon>
        <taxon>Methanobacteriati</taxon>
        <taxon>Methanobacteriota</taxon>
        <taxon>Stenosarchaea group</taxon>
        <taxon>Candidatus Methanofastidiosia</taxon>
        <taxon>Candidatus Methanofastidiosales</taxon>
        <taxon>Candidatus Methanofastidiosaceae</taxon>
        <taxon>Candidatus Methanofastidiosum</taxon>
    </lineage>
</organism>
<proteinExistence type="predicted"/>
<evidence type="ECO:0000313" key="2">
    <source>
        <dbReference type="Proteomes" id="UP000075578"/>
    </source>
</evidence>
<dbReference type="Proteomes" id="UP000075578">
    <property type="component" value="Unassembled WGS sequence"/>
</dbReference>
<protein>
    <submittedName>
        <fullName evidence="1">Uncharacterized protein</fullName>
    </submittedName>
</protein>
<comment type="caution">
    <text evidence="1">The sequence shown here is derived from an EMBL/GenBank/DDBJ whole genome shotgun (WGS) entry which is preliminary data.</text>
</comment>
<name>A0A150J301_9EURY</name>
<sequence>MDRNNIEEFTTIMNVYDYYVRRPGDYLVVFTYSFEIDGIKKETSQYYNFKVYQ</sequence>
<accession>A0A150J301</accession>